<sequence length="380" mass="41502">MKFTATLFAAVVSLTGALASNVIDLTPENFDTIIGQGKPALVEFFAPWCGHCKNLAPVYEQLGDAFSHAKDKVVIAKVDADGVGKPLGQKYGVTGFPTLKWFNADGGEPEKYEGGRELNDLAGFVATKSGVKSNIKPPPPPAYTILDTHTFDEVALNKDKNVIVAFTAPWCGHCKRLKPIYEEVAKTFAPESDCVIANVDADAQPNRPLATKYEIGSFPTIKFFPKGNKEEPLDYDGDRTEEAFVEYLNEQCGTQRAVGGGLNAQAGRLPEFDSLASKFFDATGDARQTILKEAEGLIKTVGPLAKHYVKVMEKVVNGSEAYLEKESKRLASILQKRTLSAQKLDEIKIKANILSAFKRAEEVVEEIKEKVEETVSHAEL</sequence>
<keyword evidence="6" id="KW-1015">Disulfide bond</keyword>
<proteinExistence type="inferred from homology"/>
<keyword evidence="7" id="KW-0413">Isomerase</keyword>
<evidence type="ECO:0000313" key="13">
    <source>
        <dbReference type="EMBL" id="KAK7685514.1"/>
    </source>
</evidence>
<dbReference type="EMBL" id="JASBNA010000020">
    <property type="protein sequence ID" value="KAK7685514.1"/>
    <property type="molecule type" value="Genomic_DNA"/>
</dbReference>
<dbReference type="InterPro" id="IPR013766">
    <property type="entry name" value="Thioredoxin_domain"/>
</dbReference>
<gene>
    <name evidence="13" type="ORF">QCA50_011379</name>
</gene>
<comment type="similarity">
    <text evidence="2 9">Belongs to the protein disulfide isomerase family.</text>
</comment>
<dbReference type="GO" id="GO:0003756">
    <property type="term" value="F:protein disulfide isomerase activity"/>
    <property type="evidence" value="ECO:0007669"/>
    <property type="project" value="UniProtKB-EC"/>
</dbReference>
<dbReference type="Gene3D" id="1.20.1150.12">
    <property type="entry name" value="Endoplasmic reticulum resident protein 29, C-terminal domain"/>
    <property type="match status" value="1"/>
</dbReference>
<dbReference type="Gene3D" id="3.40.30.10">
    <property type="entry name" value="Glutaredoxin"/>
    <property type="match status" value="2"/>
</dbReference>
<dbReference type="Pfam" id="PF07749">
    <property type="entry name" value="ERp29"/>
    <property type="match status" value="1"/>
</dbReference>
<dbReference type="AlphaFoldDB" id="A0AAW0G1G1"/>
<evidence type="ECO:0000256" key="9">
    <source>
        <dbReference type="RuleBase" id="RU004208"/>
    </source>
</evidence>
<keyword evidence="8" id="KW-0676">Redox-active center</keyword>
<dbReference type="Proteomes" id="UP001385951">
    <property type="component" value="Unassembled WGS sequence"/>
</dbReference>
<name>A0AAW0G1G1_9APHY</name>
<comment type="catalytic activity">
    <reaction evidence="1">
        <text>Catalyzes the rearrangement of -S-S- bonds in proteins.</text>
        <dbReference type="EC" id="5.3.4.1"/>
    </reaction>
</comment>
<evidence type="ECO:0000256" key="11">
    <source>
        <dbReference type="SAM" id="SignalP"/>
    </source>
</evidence>
<dbReference type="GO" id="GO:0006457">
    <property type="term" value="P:protein folding"/>
    <property type="evidence" value="ECO:0007669"/>
    <property type="project" value="TreeGrafter"/>
</dbReference>
<dbReference type="InterPro" id="IPR011679">
    <property type="entry name" value="ERp29_C"/>
</dbReference>
<evidence type="ECO:0000259" key="12">
    <source>
        <dbReference type="PROSITE" id="PS51352"/>
    </source>
</evidence>
<dbReference type="Pfam" id="PF00085">
    <property type="entry name" value="Thioredoxin"/>
    <property type="match status" value="2"/>
</dbReference>
<evidence type="ECO:0000256" key="4">
    <source>
        <dbReference type="ARBA" id="ARBA00022729"/>
    </source>
</evidence>
<dbReference type="InterPro" id="IPR051063">
    <property type="entry name" value="PDI"/>
</dbReference>
<keyword evidence="14" id="KW-1185">Reference proteome</keyword>
<dbReference type="PRINTS" id="PR00421">
    <property type="entry name" value="THIOREDOXIN"/>
</dbReference>
<evidence type="ECO:0000256" key="7">
    <source>
        <dbReference type="ARBA" id="ARBA00023235"/>
    </source>
</evidence>
<dbReference type="GO" id="GO:0005783">
    <property type="term" value="C:endoplasmic reticulum"/>
    <property type="evidence" value="ECO:0007669"/>
    <property type="project" value="InterPro"/>
</dbReference>
<dbReference type="PANTHER" id="PTHR45672:SF11">
    <property type="entry name" value="PROTEIN DISULFIDE-ISOMERASE C17H9.14C"/>
    <property type="match status" value="1"/>
</dbReference>
<accession>A0AAW0G1G1</accession>
<evidence type="ECO:0000256" key="5">
    <source>
        <dbReference type="ARBA" id="ARBA00022737"/>
    </source>
</evidence>
<dbReference type="NCBIfam" id="TIGR01126">
    <property type="entry name" value="pdi_dom"/>
    <property type="match status" value="2"/>
</dbReference>
<dbReference type="InterPro" id="IPR017937">
    <property type="entry name" value="Thioredoxin_CS"/>
</dbReference>
<organism evidence="13 14">
    <name type="scientific">Cerrena zonata</name>
    <dbReference type="NCBI Taxonomy" id="2478898"/>
    <lineage>
        <taxon>Eukaryota</taxon>
        <taxon>Fungi</taxon>
        <taxon>Dikarya</taxon>
        <taxon>Basidiomycota</taxon>
        <taxon>Agaricomycotina</taxon>
        <taxon>Agaricomycetes</taxon>
        <taxon>Polyporales</taxon>
        <taxon>Cerrenaceae</taxon>
        <taxon>Cerrena</taxon>
    </lineage>
</organism>
<reference evidence="13 14" key="1">
    <citation type="submission" date="2022-09" db="EMBL/GenBank/DDBJ databases">
        <authorList>
            <person name="Palmer J.M."/>
        </authorList>
    </citation>
    <scope>NUCLEOTIDE SEQUENCE [LARGE SCALE GENOMIC DNA]</scope>
    <source>
        <strain evidence="13 14">DSM 7382</strain>
    </source>
</reference>
<dbReference type="PROSITE" id="PS51352">
    <property type="entry name" value="THIOREDOXIN_2"/>
    <property type="match status" value="2"/>
</dbReference>
<evidence type="ECO:0000256" key="3">
    <source>
        <dbReference type="ARBA" id="ARBA00012723"/>
    </source>
</evidence>
<protein>
    <recommendedName>
        <fullName evidence="3">protein disulfide-isomerase</fullName>
        <ecNumber evidence="3">5.3.4.1</ecNumber>
    </recommendedName>
</protein>
<dbReference type="FunFam" id="3.40.30.10:FF:000032">
    <property type="entry name" value="Protein disulfide-isomerase A6 homolog"/>
    <property type="match status" value="1"/>
</dbReference>
<keyword evidence="10" id="KW-0175">Coiled coil</keyword>
<feature type="domain" description="Thioredoxin" evidence="12">
    <location>
        <begin position="1"/>
        <end position="130"/>
    </location>
</feature>
<dbReference type="InterPro" id="IPR005788">
    <property type="entry name" value="PDI_thioredoxin-like_dom"/>
</dbReference>
<evidence type="ECO:0000256" key="1">
    <source>
        <dbReference type="ARBA" id="ARBA00001182"/>
    </source>
</evidence>
<comment type="caution">
    <text evidence="13">The sequence shown here is derived from an EMBL/GenBank/DDBJ whole genome shotgun (WGS) entry which is preliminary data.</text>
</comment>
<evidence type="ECO:0000313" key="14">
    <source>
        <dbReference type="Proteomes" id="UP001385951"/>
    </source>
</evidence>
<keyword evidence="4 11" id="KW-0732">Signal</keyword>
<feature type="chain" id="PRO_5043429699" description="protein disulfide-isomerase" evidence="11">
    <location>
        <begin position="20"/>
        <end position="380"/>
    </location>
</feature>
<dbReference type="CDD" id="cd02998">
    <property type="entry name" value="PDI_a_ERp38"/>
    <property type="match status" value="2"/>
</dbReference>
<dbReference type="SUPFAM" id="SSF47933">
    <property type="entry name" value="ERP29 C domain-like"/>
    <property type="match status" value="1"/>
</dbReference>
<dbReference type="InterPro" id="IPR036356">
    <property type="entry name" value="ERp29_C_sf"/>
</dbReference>
<feature type="domain" description="Thioredoxin" evidence="12">
    <location>
        <begin position="131"/>
        <end position="253"/>
    </location>
</feature>
<feature type="signal peptide" evidence="11">
    <location>
        <begin position="1"/>
        <end position="19"/>
    </location>
</feature>
<evidence type="ECO:0000256" key="6">
    <source>
        <dbReference type="ARBA" id="ARBA00023157"/>
    </source>
</evidence>
<dbReference type="SUPFAM" id="SSF52833">
    <property type="entry name" value="Thioredoxin-like"/>
    <property type="match status" value="2"/>
</dbReference>
<evidence type="ECO:0000256" key="8">
    <source>
        <dbReference type="ARBA" id="ARBA00023284"/>
    </source>
</evidence>
<dbReference type="PROSITE" id="PS00194">
    <property type="entry name" value="THIOREDOXIN_1"/>
    <property type="match status" value="2"/>
</dbReference>
<feature type="coiled-coil region" evidence="10">
    <location>
        <begin position="350"/>
        <end position="377"/>
    </location>
</feature>
<dbReference type="PANTHER" id="PTHR45672">
    <property type="entry name" value="PROTEIN DISULFIDE-ISOMERASE C17H9.14C-RELATED"/>
    <property type="match status" value="1"/>
</dbReference>
<dbReference type="EC" id="5.3.4.1" evidence="3"/>
<dbReference type="CDD" id="cd00238">
    <property type="entry name" value="ERp29c"/>
    <property type="match status" value="1"/>
</dbReference>
<evidence type="ECO:0000256" key="2">
    <source>
        <dbReference type="ARBA" id="ARBA00006347"/>
    </source>
</evidence>
<keyword evidence="5" id="KW-0677">Repeat</keyword>
<evidence type="ECO:0000256" key="10">
    <source>
        <dbReference type="SAM" id="Coils"/>
    </source>
</evidence>
<dbReference type="InterPro" id="IPR036249">
    <property type="entry name" value="Thioredoxin-like_sf"/>
</dbReference>